<dbReference type="Proteomes" id="UP000694844">
    <property type="component" value="Chromosome 7"/>
</dbReference>
<sequence>MDLQAIDNLLDEFLPRHKPVITRAASEDDDSDFESEDSIETVRIRDEEMNQNIDKFNRLYNSENKEQSDESEDEEYISCNGCSSIQNLKEKVSAACTCGKICLSVVPLEEIQNSILSSNELSREERDMFIMGKLSCVGDGSSTQRGKERKRRRYAYYFKNREICRGSFLFVYGVGSKYVKNIVSHLNENGFVPRIHKNKNRRPGNAFNFEDLKNAVNFIQNYADEFGLPQPNVKNHGNPSVFLPSAGNKTLYNSTYVTSCRETENRHVGLTTFKLLWKDCCPHIKYMSPRSDICPKCENYRANISTAAGLQEKQEHLQAFMEHLSLVEKERQIYNDAVKHAREEMETNERPQGLVPPCSTDLRNVHYTFDFAQALAVPHHARQEGPLYFLTPRKVQLFGVAIEGQYKQLNYVVDEDQGIGENGAGIKGANGVISMLHHCLTTYGSGEKACVIHCDNCAGENKNRFVLGCLMWRTLLGLHNEIRLSMQVPYHGRCLVDAGFANVKRLYQRTDVDSLSGLVDVVAKSAKSNSSVTYLNDAGEHTWEWYDWKTFTSNFFTSVKGIRKMRHFRFSSLSPGTLFVKSHADDTEREITLLKPTVRLEDLTTGRVMPEILPPGGMTLERQRYLFRMVRPFVRDPFKDTTCPDVEE</sequence>
<dbReference type="AlphaFoldDB" id="A0A8B8ANY7"/>
<name>A0A8B8ANY7_CRAVI</name>
<evidence type="ECO:0000313" key="2">
    <source>
        <dbReference type="Proteomes" id="UP000694844"/>
    </source>
</evidence>
<dbReference type="OrthoDB" id="6124089at2759"/>
<dbReference type="KEGG" id="cvn:111103636"/>
<dbReference type="InterPro" id="IPR057191">
    <property type="entry name" value="DUF7869"/>
</dbReference>
<evidence type="ECO:0000259" key="1">
    <source>
        <dbReference type="Pfam" id="PF25273"/>
    </source>
</evidence>
<dbReference type="Pfam" id="PF25273">
    <property type="entry name" value="DUF7869"/>
    <property type="match status" value="1"/>
</dbReference>
<accession>A0A8B8ANY7</accession>
<evidence type="ECO:0000313" key="3">
    <source>
        <dbReference type="RefSeq" id="XP_022292746.1"/>
    </source>
</evidence>
<dbReference type="RefSeq" id="XP_022292746.1">
    <property type="nucleotide sequence ID" value="XM_022437038.1"/>
</dbReference>
<reference evidence="3" key="1">
    <citation type="submission" date="2025-08" db="UniProtKB">
        <authorList>
            <consortium name="RefSeq"/>
        </authorList>
    </citation>
    <scope>IDENTIFICATION</scope>
    <source>
        <tissue evidence="3">Whole sample</tissue>
    </source>
</reference>
<dbReference type="PANTHER" id="PTHR34415:SF1">
    <property type="entry name" value="INTEGRASE CATALYTIC DOMAIN-CONTAINING PROTEIN"/>
    <property type="match status" value="1"/>
</dbReference>
<feature type="domain" description="DUF7869" evidence="1">
    <location>
        <begin position="428"/>
        <end position="577"/>
    </location>
</feature>
<dbReference type="GeneID" id="111103636"/>
<proteinExistence type="predicted"/>
<gene>
    <name evidence="3" type="primary">LOC111103636</name>
</gene>
<protein>
    <submittedName>
        <fullName evidence="3">Uncharacterized protein LOC111103636</fullName>
    </submittedName>
</protein>
<organism evidence="2 3">
    <name type="scientific">Crassostrea virginica</name>
    <name type="common">Eastern oyster</name>
    <dbReference type="NCBI Taxonomy" id="6565"/>
    <lineage>
        <taxon>Eukaryota</taxon>
        <taxon>Metazoa</taxon>
        <taxon>Spiralia</taxon>
        <taxon>Lophotrochozoa</taxon>
        <taxon>Mollusca</taxon>
        <taxon>Bivalvia</taxon>
        <taxon>Autobranchia</taxon>
        <taxon>Pteriomorphia</taxon>
        <taxon>Ostreida</taxon>
        <taxon>Ostreoidea</taxon>
        <taxon>Ostreidae</taxon>
        <taxon>Crassostrea</taxon>
    </lineage>
</organism>
<keyword evidence="2" id="KW-1185">Reference proteome</keyword>
<dbReference type="PANTHER" id="PTHR34415">
    <property type="entry name" value="INTEGRASE CATALYTIC DOMAIN-CONTAINING PROTEIN"/>
    <property type="match status" value="1"/>
</dbReference>